<evidence type="ECO:0000313" key="1">
    <source>
        <dbReference type="EMBL" id="SEB86871.1"/>
    </source>
</evidence>
<gene>
    <name evidence="1" type="ORF">SAMN04489745_1464</name>
</gene>
<dbReference type="Proteomes" id="UP000182652">
    <property type="component" value="Unassembled WGS sequence"/>
</dbReference>
<organism evidence="1 2">
    <name type="scientific">Arthrobacter woluwensis</name>
    <dbReference type="NCBI Taxonomy" id="156980"/>
    <lineage>
        <taxon>Bacteria</taxon>
        <taxon>Bacillati</taxon>
        <taxon>Actinomycetota</taxon>
        <taxon>Actinomycetes</taxon>
        <taxon>Micrococcales</taxon>
        <taxon>Micrococcaceae</taxon>
        <taxon>Arthrobacter</taxon>
    </lineage>
</organism>
<sequence>MTKHRHYRARMRWGLLFGDMEAQLEEALRLDRESSAGELERAEFARVLFLERLRGAETRLVTLDIPGVGRLDGVVRRVGADWLMVEGGTADWLVPVRSIRWATGLMRSTMSPADAVWGRLGMAAALRTVSRDRSTVRVFLQVEGSDPVALSGVIARVGADFLELWDAAGSESGRRQDVAAIPFAAVRAVRSGMGPGAFRES</sequence>
<accession>A0A1H4MUW6</accession>
<dbReference type="AlphaFoldDB" id="A0A1H4MUW6"/>
<name>A0A1H4MUW6_9MICC</name>
<dbReference type="EMBL" id="FNSN01000003">
    <property type="protein sequence ID" value="SEB86871.1"/>
    <property type="molecule type" value="Genomic_DNA"/>
</dbReference>
<reference evidence="1 2" key="1">
    <citation type="submission" date="2016-10" db="EMBL/GenBank/DDBJ databases">
        <authorList>
            <person name="de Groot N.N."/>
        </authorList>
    </citation>
    <scope>NUCLEOTIDE SEQUENCE [LARGE SCALE GENOMIC DNA]</scope>
    <source>
        <strain evidence="1 2">DSM 10495</strain>
    </source>
</reference>
<evidence type="ECO:0000313" key="2">
    <source>
        <dbReference type="Proteomes" id="UP000182652"/>
    </source>
</evidence>
<dbReference type="STRING" id="156980.SAMN04489745_1464"/>
<proteinExistence type="predicted"/>
<keyword evidence="2" id="KW-1185">Reference proteome</keyword>
<protein>
    <submittedName>
        <fullName evidence="1">Uncharacterized protein</fullName>
    </submittedName>
</protein>